<protein>
    <recommendedName>
        <fullName evidence="2">Sodium symporter small subunit domain-containing protein</fullName>
    </recommendedName>
</protein>
<feature type="non-terminal residue" evidence="3">
    <location>
        <position position="1"/>
    </location>
</feature>
<evidence type="ECO:0000259" key="2">
    <source>
        <dbReference type="Pfam" id="PF13937"/>
    </source>
</evidence>
<proteinExistence type="predicted"/>
<dbReference type="AlphaFoldDB" id="A0A381VAX3"/>
<dbReference type="Pfam" id="PF13937">
    <property type="entry name" value="DUF4212"/>
    <property type="match status" value="1"/>
</dbReference>
<organism evidence="3">
    <name type="scientific">marine metagenome</name>
    <dbReference type="NCBI Taxonomy" id="408172"/>
    <lineage>
        <taxon>unclassified sequences</taxon>
        <taxon>metagenomes</taxon>
        <taxon>ecological metagenomes</taxon>
    </lineage>
</organism>
<dbReference type="EMBL" id="UINC01008247">
    <property type="protein sequence ID" value="SVA37151.1"/>
    <property type="molecule type" value="Genomic_DNA"/>
</dbReference>
<keyword evidence="1" id="KW-1133">Transmembrane helix</keyword>
<reference evidence="3" key="1">
    <citation type="submission" date="2018-05" db="EMBL/GenBank/DDBJ databases">
        <authorList>
            <person name="Lanie J.A."/>
            <person name="Ng W.-L."/>
            <person name="Kazmierczak K.M."/>
            <person name="Andrzejewski T.M."/>
            <person name="Davidsen T.M."/>
            <person name="Wayne K.J."/>
            <person name="Tettelin H."/>
            <person name="Glass J.I."/>
            <person name="Rusch D."/>
            <person name="Podicherti R."/>
            <person name="Tsui H.-C.T."/>
            <person name="Winkler M.E."/>
        </authorList>
    </citation>
    <scope>NUCLEOTIDE SEQUENCE</scope>
</reference>
<feature type="transmembrane region" description="Helical" evidence="1">
    <location>
        <begin position="12"/>
        <end position="39"/>
    </location>
</feature>
<accession>A0A381VAX3</accession>
<feature type="transmembrane region" description="Helical" evidence="1">
    <location>
        <begin position="51"/>
        <end position="71"/>
    </location>
</feature>
<feature type="domain" description="Sodium symporter small subunit" evidence="2">
    <location>
        <begin position="8"/>
        <end position="83"/>
    </location>
</feature>
<dbReference type="NCBIfam" id="TIGR03647">
    <property type="entry name" value="Na_symport_sm"/>
    <property type="match status" value="1"/>
</dbReference>
<keyword evidence="1" id="KW-0472">Membrane</keyword>
<evidence type="ECO:0000313" key="3">
    <source>
        <dbReference type="EMBL" id="SVA37151.1"/>
    </source>
</evidence>
<name>A0A381VAX3_9ZZZZ</name>
<keyword evidence="1" id="KW-0812">Transmembrane</keyword>
<sequence length="86" mass="10301">VSEKDSGAYWRANINLMLVLLAIWFSVSFLAGIIFVDFLNHYRFFGYKLGFWFSQQGSIYFFVMLIFIYTWRMNVLDKKFGVEEED</sequence>
<dbReference type="InterPro" id="IPR019886">
    <property type="entry name" value="Na_symporter_ssu"/>
</dbReference>
<gene>
    <name evidence="3" type="ORF">METZ01_LOCUS90005</name>
</gene>
<evidence type="ECO:0000256" key="1">
    <source>
        <dbReference type="SAM" id="Phobius"/>
    </source>
</evidence>